<accession>A0A8J1LQC1</accession>
<name>A0A8J1LQC1_XENLA</name>
<evidence type="ECO:0000256" key="1">
    <source>
        <dbReference type="SAM" id="MobiDB-lite"/>
    </source>
</evidence>
<keyword evidence="3" id="KW-1185">Reference proteome</keyword>
<gene>
    <name evidence="4" type="primary">LOC121397794</name>
</gene>
<protein>
    <submittedName>
        <fullName evidence="4">Uncharacterized protein LOC121397794 isoform X1</fullName>
    </submittedName>
</protein>
<sequence>MRQCGCKGKTAPVRRQNKAPFDDVYAFLRHYRRNLPPAVQGPTPEKALWRSQRRGFRQRKCMKNCAWNLVPKNQVGRAYKSPVRPGQKEKRLVRAGRGWVFVRLLVNPSVSDQYRDKTQIVMLPGDGQEIRLAGACISLLIIGLLALSIRFCNKHVKELKKREEEVRSLQVVEPGVKIHIGEEGNSKENEVTPNKENNNKVGEIPESATITDVPQENCAETDKEIIDVESQHMNEDTTEKQKKKNWRKYLPFTKKTNPPPENGVETDKELKESGKKLLKLLKLLKVVKPRKPELAEEADGQNKKVHETQVEEVDKKKKKRIWKWKKKRAEMTLLPY</sequence>
<dbReference type="Proteomes" id="UP000186698">
    <property type="component" value="Chromosome 8S"/>
</dbReference>
<feature type="transmembrane region" description="Helical" evidence="2">
    <location>
        <begin position="132"/>
        <end position="152"/>
    </location>
</feature>
<proteinExistence type="predicted"/>
<dbReference type="GeneID" id="121397794"/>
<evidence type="ECO:0000256" key="2">
    <source>
        <dbReference type="SAM" id="Phobius"/>
    </source>
</evidence>
<organism evidence="3 4">
    <name type="scientific">Xenopus laevis</name>
    <name type="common">African clawed frog</name>
    <dbReference type="NCBI Taxonomy" id="8355"/>
    <lineage>
        <taxon>Eukaryota</taxon>
        <taxon>Metazoa</taxon>
        <taxon>Chordata</taxon>
        <taxon>Craniata</taxon>
        <taxon>Vertebrata</taxon>
        <taxon>Euteleostomi</taxon>
        <taxon>Amphibia</taxon>
        <taxon>Batrachia</taxon>
        <taxon>Anura</taxon>
        <taxon>Pipoidea</taxon>
        <taxon>Pipidae</taxon>
        <taxon>Xenopodinae</taxon>
        <taxon>Xenopus</taxon>
        <taxon>Xenopus</taxon>
    </lineage>
</organism>
<reference evidence="4" key="1">
    <citation type="submission" date="2025-08" db="UniProtKB">
        <authorList>
            <consortium name="RefSeq"/>
        </authorList>
    </citation>
    <scope>IDENTIFICATION</scope>
    <source>
        <strain evidence="4">J_2021</strain>
        <tissue evidence="4">Erythrocytes</tissue>
    </source>
</reference>
<dbReference type="RefSeq" id="XP_041431316.1">
    <property type="nucleotide sequence ID" value="XM_041575382.1"/>
</dbReference>
<keyword evidence="2" id="KW-0472">Membrane</keyword>
<keyword evidence="2" id="KW-0812">Transmembrane</keyword>
<feature type="region of interest" description="Disordered" evidence="1">
    <location>
        <begin position="292"/>
        <end position="311"/>
    </location>
</feature>
<dbReference type="AlphaFoldDB" id="A0A8J1LQC1"/>
<dbReference type="KEGG" id="xla:121397794"/>
<evidence type="ECO:0000313" key="4">
    <source>
        <dbReference type="RefSeq" id="XP_041431316.1"/>
    </source>
</evidence>
<keyword evidence="2" id="KW-1133">Transmembrane helix</keyword>
<evidence type="ECO:0000313" key="3">
    <source>
        <dbReference type="Proteomes" id="UP000186698"/>
    </source>
</evidence>